<evidence type="ECO:0000256" key="4">
    <source>
        <dbReference type="ARBA" id="ARBA00012094"/>
    </source>
</evidence>
<evidence type="ECO:0000313" key="17">
    <source>
        <dbReference type="Proteomes" id="UP000245880"/>
    </source>
</evidence>
<dbReference type="UniPathway" id="UPA00139">
    <property type="reaction ID" value="UER00341"/>
</dbReference>
<dbReference type="NCBIfam" id="TIGR01266">
    <property type="entry name" value="fum_ac_acetase"/>
    <property type="match status" value="1"/>
</dbReference>
<evidence type="ECO:0000256" key="9">
    <source>
        <dbReference type="ARBA" id="ARBA00022878"/>
    </source>
</evidence>
<feature type="binding site" evidence="13">
    <location>
        <position position="232"/>
    </location>
    <ligand>
        <name>Mg(2+)</name>
        <dbReference type="ChEBI" id="CHEBI:18420"/>
    </ligand>
</feature>
<dbReference type="EMBL" id="QGDT01000001">
    <property type="protein sequence ID" value="PWJ60001.1"/>
    <property type="molecule type" value="Genomic_DNA"/>
</dbReference>
<feature type="binding site" evidence="13">
    <location>
        <position position="126"/>
    </location>
    <ligand>
        <name>Ca(2+)</name>
        <dbReference type="ChEBI" id="CHEBI:29108"/>
    </ligand>
</feature>
<evidence type="ECO:0000256" key="6">
    <source>
        <dbReference type="ARBA" id="ARBA00022801"/>
    </source>
</evidence>
<dbReference type="GO" id="GO:0006559">
    <property type="term" value="P:L-phenylalanine catabolic process"/>
    <property type="evidence" value="ECO:0007669"/>
    <property type="project" value="UniProtKB-UniPathway"/>
</dbReference>
<dbReference type="InterPro" id="IPR015377">
    <property type="entry name" value="Fumarylacetoacetase_N"/>
</dbReference>
<sequence length="417" mass="46353">MQKRSSWLTIPDDSDFSLGNLPYGIFSRPQGVPGVGVAIGEYVIDLAMAYQKGLFADYPLAKNVFQSAVLNDFIAIGPSYWSFIRKVLQDQLCDRSSRLAQWASVLLVKQELVRLHLPLRIGNYTDFYSSREHAIQVGRLFRPERPLMPNWEHLPVAYHGRASSVVVSNTPIYRPRGQVCPHPSEGPVMQPTQELDYELELAFVVGKDSPLGAPVPVERAEEYMFGALLFNDWSARDLQRWEYQPLGPFTSKNFASTVSPWVVTMEALSACRTPAPVQSPLPLPYLTQAKRLGFDIHLFLSIQPSDEQAYPVAHTNASFLYWTVSQQVAHHTISGCNLQIGDLLATGTISGPEPGMEGCLLEATKGGTRAVPLRDGLVRRYLEDGDRVVFTGYFQGTEGRVGFGTAEGEVHPPFQLP</sequence>
<feature type="binding site" evidence="13">
    <location>
        <position position="256"/>
    </location>
    <ligand>
        <name>Mg(2+)</name>
        <dbReference type="ChEBI" id="CHEBI:18420"/>
    </ligand>
</feature>
<evidence type="ECO:0000256" key="13">
    <source>
        <dbReference type="PIRSR" id="PIRSR605959-3"/>
    </source>
</evidence>
<gene>
    <name evidence="16" type="ORF">CLV98_101176</name>
</gene>
<dbReference type="Pfam" id="PF09298">
    <property type="entry name" value="FAA_hydrolase_N"/>
    <property type="match status" value="1"/>
</dbReference>
<feature type="binding site" evidence="13">
    <location>
        <position position="200"/>
    </location>
    <ligand>
        <name>Ca(2+)</name>
        <dbReference type="ChEBI" id="CHEBI:29108"/>
    </ligand>
</feature>
<keyword evidence="8 13" id="KW-0460">Magnesium</keyword>
<organism evidence="16 17">
    <name type="scientific">Dyadobacter jejuensis</name>
    <dbReference type="NCBI Taxonomy" id="1082580"/>
    <lineage>
        <taxon>Bacteria</taxon>
        <taxon>Pseudomonadati</taxon>
        <taxon>Bacteroidota</taxon>
        <taxon>Cytophagia</taxon>
        <taxon>Cytophagales</taxon>
        <taxon>Spirosomataceae</taxon>
        <taxon>Dyadobacter</taxon>
    </lineage>
</organism>
<dbReference type="GO" id="GO:0004334">
    <property type="term" value="F:fumarylacetoacetase activity"/>
    <property type="evidence" value="ECO:0007669"/>
    <property type="project" value="UniProtKB-EC"/>
</dbReference>
<comment type="pathway">
    <text evidence="3">Amino-acid degradation; L-phenylalanine degradation; acetoacetate and fumarate from L-phenylalanine: step 6/6.</text>
</comment>
<evidence type="ECO:0000256" key="7">
    <source>
        <dbReference type="ARBA" id="ARBA00022837"/>
    </source>
</evidence>
<evidence type="ECO:0000259" key="15">
    <source>
        <dbReference type="Pfam" id="PF09298"/>
    </source>
</evidence>
<dbReference type="SUPFAM" id="SSF63433">
    <property type="entry name" value="Fumarylacetoacetate hydrolase, FAH, N-terminal domain"/>
    <property type="match status" value="1"/>
</dbReference>
<evidence type="ECO:0000256" key="5">
    <source>
        <dbReference type="ARBA" id="ARBA00022723"/>
    </source>
</evidence>
<dbReference type="GO" id="GO:1902000">
    <property type="term" value="P:homogentisate catabolic process"/>
    <property type="evidence" value="ECO:0007669"/>
    <property type="project" value="TreeGrafter"/>
</dbReference>
<dbReference type="Gene3D" id="3.90.850.10">
    <property type="entry name" value="Fumarylacetoacetase-like, C-terminal domain"/>
    <property type="match status" value="1"/>
</dbReference>
<feature type="binding site" evidence="13">
    <location>
        <position position="232"/>
    </location>
    <ligand>
        <name>Ca(2+)</name>
        <dbReference type="ChEBI" id="CHEBI:29108"/>
    </ligand>
</feature>
<keyword evidence="6" id="KW-0378">Hydrolase</keyword>
<dbReference type="PANTHER" id="PTHR43069:SF2">
    <property type="entry name" value="FUMARYLACETOACETASE"/>
    <property type="match status" value="1"/>
</dbReference>
<feature type="binding site" evidence="12">
    <location>
        <position position="142"/>
    </location>
    <ligand>
        <name>substrate</name>
    </ligand>
</feature>
<feature type="binding site" evidence="12">
    <location>
        <position position="348"/>
    </location>
    <ligand>
        <name>substrate</name>
    </ligand>
</feature>
<evidence type="ECO:0000256" key="10">
    <source>
        <dbReference type="ARBA" id="ARBA00023232"/>
    </source>
</evidence>
<dbReference type="EC" id="3.7.1.2" evidence="4"/>
<evidence type="ECO:0000256" key="2">
    <source>
        <dbReference type="ARBA" id="ARBA00001946"/>
    </source>
</evidence>
<evidence type="ECO:0000259" key="14">
    <source>
        <dbReference type="Pfam" id="PF01557"/>
    </source>
</evidence>
<keyword evidence="10" id="KW-0585">Phenylalanine catabolism</keyword>
<evidence type="ECO:0000256" key="1">
    <source>
        <dbReference type="ARBA" id="ARBA00001913"/>
    </source>
</evidence>
<feature type="binding site" evidence="12">
    <location>
        <position position="243"/>
    </location>
    <ligand>
        <name>substrate</name>
    </ligand>
</feature>
<dbReference type="Proteomes" id="UP000245880">
    <property type="component" value="Unassembled WGS sequence"/>
</dbReference>
<feature type="binding site" evidence="12">
    <location>
        <position position="239"/>
    </location>
    <ligand>
        <name>substrate</name>
    </ligand>
</feature>
<feature type="domain" description="Fumarylacetoacetase N-terminal" evidence="15">
    <location>
        <begin position="20"/>
        <end position="118"/>
    </location>
</feature>
<protein>
    <recommendedName>
        <fullName evidence="4">fumarylacetoacetase</fullName>
        <ecNumber evidence="4">3.7.1.2</ecNumber>
    </recommendedName>
</protein>
<comment type="caution">
    <text evidence="16">The sequence shown here is derived from an EMBL/GenBank/DDBJ whole genome shotgun (WGS) entry which is preliminary data.</text>
</comment>
<keyword evidence="5 13" id="KW-0479">Metal-binding</keyword>
<feature type="binding site" evidence="12">
    <location>
        <position position="128"/>
    </location>
    <ligand>
        <name>substrate</name>
    </ligand>
</feature>
<dbReference type="InterPro" id="IPR011234">
    <property type="entry name" value="Fumarylacetoacetase-like_C"/>
</dbReference>
<dbReference type="RefSeq" id="WP_109672025.1">
    <property type="nucleotide sequence ID" value="NZ_QGDT01000001.1"/>
</dbReference>
<dbReference type="Pfam" id="PF01557">
    <property type="entry name" value="FAA_hydrolase"/>
    <property type="match status" value="1"/>
</dbReference>
<dbReference type="AlphaFoldDB" id="A0A316ARE1"/>
<accession>A0A316ARE1</accession>
<dbReference type="GO" id="GO:0046872">
    <property type="term" value="F:metal ion binding"/>
    <property type="evidence" value="ECO:0007669"/>
    <property type="project" value="UniProtKB-KW"/>
</dbReference>
<keyword evidence="17" id="KW-1185">Reference proteome</keyword>
<comment type="cofactor">
    <cofactor evidence="1 13">
        <name>Ca(2+)</name>
        <dbReference type="ChEBI" id="CHEBI:29108"/>
    </cofactor>
</comment>
<evidence type="ECO:0000313" key="16">
    <source>
        <dbReference type="EMBL" id="PWJ60001.1"/>
    </source>
</evidence>
<feature type="binding site" evidence="13">
    <location>
        <position position="252"/>
    </location>
    <ligand>
        <name>Mg(2+)</name>
        <dbReference type="ChEBI" id="CHEBI:18420"/>
    </ligand>
</feature>
<reference evidence="16 17" key="1">
    <citation type="submission" date="2018-03" db="EMBL/GenBank/DDBJ databases">
        <title>Genomic Encyclopedia of Archaeal and Bacterial Type Strains, Phase II (KMG-II): from individual species to whole genera.</title>
        <authorList>
            <person name="Goeker M."/>
        </authorList>
    </citation>
    <scope>NUCLEOTIDE SEQUENCE [LARGE SCALE GENOMIC DNA]</scope>
    <source>
        <strain evidence="16 17">DSM 100346</strain>
    </source>
</reference>
<feature type="binding site" evidence="13">
    <location>
        <position position="198"/>
    </location>
    <ligand>
        <name>Ca(2+)</name>
        <dbReference type="ChEBI" id="CHEBI:29108"/>
    </ligand>
</feature>
<comment type="cofactor">
    <cofactor evidence="2 13">
        <name>Mg(2+)</name>
        <dbReference type="ChEBI" id="CHEBI:18420"/>
    </cofactor>
</comment>
<evidence type="ECO:0000256" key="11">
    <source>
        <dbReference type="PIRSR" id="PIRSR605959-1"/>
    </source>
</evidence>
<dbReference type="GO" id="GO:0006572">
    <property type="term" value="P:L-tyrosine catabolic process"/>
    <property type="evidence" value="ECO:0007669"/>
    <property type="project" value="UniProtKB-KW"/>
</dbReference>
<proteinExistence type="predicted"/>
<dbReference type="SUPFAM" id="SSF56529">
    <property type="entry name" value="FAH"/>
    <property type="match status" value="1"/>
</dbReference>
<keyword evidence="9" id="KW-0828">Tyrosine catabolism</keyword>
<feature type="active site" description="Proton acceptor" evidence="11">
    <location>
        <position position="133"/>
    </location>
</feature>
<evidence type="ECO:0000256" key="3">
    <source>
        <dbReference type="ARBA" id="ARBA00004782"/>
    </source>
</evidence>
<keyword evidence="7 13" id="KW-0106">Calcium</keyword>
<dbReference type="OrthoDB" id="3766879at2"/>
<dbReference type="InterPro" id="IPR036663">
    <property type="entry name" value="Fumarylacetoacetase_C_sf"/>
</dbReference>
<dbReference type="PANTHER" id="PTHR43069">
    <property type="entry name" value="FUMARYLACETOACETASE"/>
    <property type="match status" value="1"/>
</dbReference>
<dbReference type="InterPro" id="IPR005959">
    <property type="entry name" value="Fumarylacetoacetase"/>
</dbReference>
<evidence type="ECO:0000256" key="12">
    <source>
        <dbReference type="PIRSR" id="PIRSR605959-2"/>
    </source>
</evidence>
<feature type="domain" description="Fumarylacetoacetase-like C-terminal" evidence="14">
    <location>
        <begin position="124"/>
        <end position="406"/>
    </location>
</feature>
<name>A0A316ARE1_9BACT</name>
<evidence type="ECO:0000256" key="8">
    <source>
        <dbReference type="ARBA" id="ARBA00022842"/>
    </source>
</evidence>
<dbReference type="InterPro" id="IPR036462">
    <property type="entry name" value="Fumarylacetoacetase_N_sf"/>
</dbReference>
<dbReference type="Gene3D" id="2.30.30.230">
    <property type="entry name" value="Fumarylacetoacetase, N-terminal domain"/>
    <property type="match status" value="1"/>
</dbReference>